<feature type="region of interest" description="Disordered" evidence="1">
    <location>
        <begin position="1"/>
        <end position="37"/>
    </location>
</feature>
<name>A0ABD4TWB9_9ACTO</name>
<sequence length="68" mass="7557">MPTRTAGIPPSLSPFPIQNKPPRKRLRQESRMAPHEPEKYCNVAATIPFTLQLRCANATKPNLTTANS</sequence>
<evidence type="ECO:0000313" key="2">
    <source>
        <dbReference type="EMBL" id="MCU9968680.1"/>
    </source>
</evidence>
<reference evidence="2 3" key="1">
    <citation type="submission" date="2019-08" db="EMBL/GenBank/DDBJ databases">
        <title>Comparison of rpoB and gyrB Sequences from Mobiluncus Species and Development of a Multiplex PCR Method for Clinical Detection of Mobiluncus curtisii and Mobiluncus mulieris.</title>
        <authorList>
            <person name="Yang L."/>
            <person name="Shen Y."/>
            <person name="Xu G."/>
            <person name="Shu L.-B."/>
            <person name="Hu J."/>
            <person name="Zhang R."/>
            <person name="Wang Y."/>
            <person name="Zhou H.-W."/>
            <person name="Zhang X."/>
        </authorList>
    </citation>
    <scope>NUCLEOTIDE SEQUENCE [LARGE SCALE GENOMIC DNA]</scope>
    <source>
        <strain evidence="2 3">M26</strain>
    </source>
</reference>
<gene>
    <name evidence="2" type="ORF">FYZ43_04530</name>
</gene>
<protein>
    <submittedName>
        <fullName evidence="2">Uncharacterized protein</fullName>
    </submittedName>
</protein>
<organism evidence="2 3">
    <name type="scientific">Mobiluncus mulieris</name>
    <dbReference type="NCBI Taxonomy" id="2052"/>
    <lineage>
        <taxon>Bacteria</taxon>
        <taxon>Bacillati</taxon>
        <taxon>Actinomycetota</taxon>
        <taxon>Actinomycetes</taxon>
        <taxon>Actinomycetales</taxon>
        <taxon>Actinomycetaceae</taxon>
        <taxon>Mobiluncus</taxon>
    </lineage>
</organism>
<accession>A0ABD4TWB9</accession>
<dbReference type="EMBL" id="VSZY01000005">
    <property type="protein sequence ID" value="MCU9968680.1"/>
    <property type="molecule type" value="Genomic_DNA"/>
</dbReference>
<feature type="compositionally biased region" description="Basic and acidic residues" evidence="1">
    <location>
        <begin position="27"/>
        <end position="37"/>
    </location>
</feature>
<dbReference type="RefSeq" id="WP_169770106.1">
    <property type="nucleotide sequence ID" value="NZ_VSZW01000003.1"/>
</dbReference>
<dbReference type="Proteomes" id="UP001209486">
    <property type="component" value="Unassembled WGS sequence"/>
</dbReference>
<proteinExistence type="predicted"/>
<comment type="caution">
    <text evidence="2">The sequence shown here is derived from an EMBL/GenBank/DDBJ whole genome shotgun (WGS) entry which is preliminary data.</text>
</comment>
<evidence type="ECO:0000256" key="1">
    <source>
        <dbReference type="SAM" id="MobiDB-lite"/>
    </source>
</evidence>
<evidence type="ECO:0000313" key="3">
    <source>
        <dbReference type="Proteomes" id="UP001209486"/>
    </source>
</evidence>
<dbReference type="AlphaFoldDB" id="A0ABD4TWB9"/>